<dbReference type="Gene3D" id="2.30.130.30">
    <property type="entry name" value="Hypothetical protein"/>
    <property type="match status" value="1"/>
</dbReference>
<dbReference type="Proteomes" id="UP000886725">
    <property type="component" value="Unassembled WGS sequence"/>
</dbReference>
<dbReference type="AlphaFoldDB" id="A0A9D1CKW6"/>
<dbReference type="InterPro" id="IPR015947">
    <property type="entry name" value="PUA-like_sf"/>
</dbReference>
<protein>
    <submittedName>
        <fullName evidence="2">ASCH domain-containing protein</fullName>
    </submittedName>
</protein>
<name>A0A9D1CKW6_9FIRM</name>
<gene>
    <name evidence="2" type="ORF">IAC85_05990</name>
</gene>
<organism evidence="2 3">
    <name type="scientific">Candidatus Faecenecus gallistercoris</name>
    <dbReference type="NCBI Taxonomy" id="2840793"/>
    <lineage>
        <taxon>Bacteria</taxon>
        <taxon>Bacillati</taxon>
        <taxon>Bacillota</taxon>
        <taxon>Bacillota incertae sedis</taxon>
        <taxon>Candidatus Faecenecus</taxon>
    </lineage>
</organism>
<accession>A0A9D1CKW6</accession>
<dbReference type="InterPro" id="IPR007374">
    <property type="entry name" value="ASCH_domain"/>
</dbReference>
<dbReference type="Pfam" id="PF04266">
    <property type="entry name" value="ASCH"/>
    <property type="match status" value="1"/>
</dbReference>
<comment type="caution">
    <text evidence="2">The sequence shown here is derived from an EMBL/GenBank/DDBJ whole genome shotgun (WGS) entry which is preliminary data.</text>
</comment>
<dbReference type="SUPFAM" id="SSF88697">
    <property type="entry name" value="PUA domain-like"/>
    <property type="match status" value="1"/>
</dbReference>
<evidence type="ECO:0000313" key="2">
    <source>
        <dbReference type="EMBL" id="HIQ65270.1"/>
    </source>
</evidence>
<proteinExistence type="predicted"/>
<dbReference type="CDD" id="cd06554">
    <property type="entry name" value="ASCH_ASC-1_like"/>
    <property type="match status" value="1"/>
</dbReference>
<evidence type="ECO:0000313" key="3">
    <source>
        <dbReference type="Proteomes" id="UP000886725"/>
    </source>
</evidence>
<feature type="domain" description="ASCH" evidence="1">
    <location>
        <begin position="4"/>
        <end position="81"/>
    </location>
</feature>
<reference evidence="2" key="1">
    <citation type="submission" date="2020-10" db="EMBL/GenBank/DDBJ databases">
        <authorList>
            <person name="Gilroy R."/>
        </authorList>
    </citation>
    <scope>NUCLEOTIDE SEQUENCE</scope>
    <source>
        <strain evidence="2">CHK165-10780</strain>
    </source>
</reference>
<reference evidence="2" key="2">
    <citation type="journal article" date="2021" name="PeerJ">
        <title>Extensive microbial diversity within the chicken gut microbiome revealed by metagenomics and culture.</title>
        <authorList>
            <person name="Gilroy R."/>
            <person name="Ravi A."/>
            <person name="Getino M."/>
            <person name="Pursley I."/>
            <person name="Horton D.L."/>
            <person name="Alikhan N.F."/>
            <person name="Baker D."/>
            <person name="Gharbi K."/>
            <person name="Hall N."/>
            <person name="Watson M."/>
            <person name="Adriaenssens E.M."/>
            <person name="Foster-Nyarko E."/>
            <person name="Jarju S."/>
            <person name="Secka A."/>
            <person name="Antonio M."/>
            <person name="Oren A."/>
            <person name="Chaudhuri R.R."/>
            <person name="La Ragione R."/>
            <person name="Hildebrand F."/>
            <person name="Pallen M.J."/>
        </authorList>
    </citation>
    <scope>NUCLEOTIDE SEQUENCE</scope>
    <source>
        <strain evidence="2">CHK165-10780</strain>
    </source>
</reference>
<evidence type="ECO:0000259" key="1">
    <source>
        <dbReference type="Pfam" id="PF04266"/>
    </source>
</evidence>
<sequence>MKVLSIREPYASLILSGVKKIETRSWKTNYRGELYIHASLGKSSPSPEVMKLVSHTNPGYILCKAKLVDCIYMTKEYVEQMKKDNPTEYLCGDYQEGRYAWVLDGVEPVEPILVKGHLGIWNYDE</sequence>
<dbReference type="EMBL" id="DVFU01000114">
    <property type="protein sequence ID" value="HIQ65270.1"/>
    <property type="molecule type" value="Genomic_DNA"/>
</dbReference>